<gene>
    <name evidence="2" type="ORF">ACHHYP_06185</name>
</gene>
<evidence type="ECO:0000256" key="1">
    <source>
        <dbReference type="SAM" id="MobiDB-lite"/>
    </source>
</evidence>
<sequence length="81" mass="8794">MSKPKHVAPLYPWCQTVLATKPPMKAVAPARHAHAQHPLGSLAPVGLPKKTEMTSAPTTLRRQFHARKTSPPKTAGLPESR</sequence>
<protein>
    <submittedName>
        <fullName evidence="2">Uncharacterized protein</fullName>
    </submittedName>
</protein>
<accession>A0A1V9YV90</accession>
<reference evidence="2 3" key="1">
    <citation type="journal article" date="2014" name="Genome Biol. Evol.">
        <title>The secreted proteins of Achlya hypogyna and Thraustotheca clavata identify the ancestral oomycete secretome and reveal gene acquisitions by horizontal gene transfer.</title>
        <authorList>
            <person name="Misner I."/>
            <person name="Blouin N."/>
            <person name="Leonard G."/>
            <person name="Richards T.A."/>
            <person name="Lane C.E."/>
        </authorList>
    </citation>
    <scope>NUCLEOTIDE SEQUENCE [LARGE SCALE GENOMIC DNA]</scope>
    <source>
        <strain evidence="2 3">ATCC 48635</strain>
    </source>
</reference>
<dbReference type="EMBL" id="JNBR01000780">
    <property type="protein sequence ID" value="OQR89597.1"/>
    <property type="molecule type" value="Genomic_DNA"/>
</dbReference>
<proteinExistence type="predicted"/>
<evidence type="ECO:0000313" key="3">
    <source>
        <dbReference type="Proteomes" id="UP000243579"/>
    </source>
</evidence>
<evidence type="ECO:0000313" key="2">
    <source>
        <dbReference type="EMBL" id="OQR89597.1"/>
    </source>
</evidence>
<name>A0A1V9YV90_ACHHY</name>
<comment type="caution">
    <text evidence="2">The sequence shown here is derived from an EMBL/GenBank/DDBJ whole genome shotgun (WGS) entry which is preliminary data.</text>
</comment>
<dbReference type="Proteomes" id="UP000243579">
    <property type="component" value="Unassembled WGS sequence"/>
</dbReference>
<dbReference type="AlphaFoldDB" id="A0A1V9YV90"/>
<feature type="region of interest" description="Disordered" evidence="1">
    <location>
        <begin position="28"/>
        <end position="81"/>
    </location>
</feature>
<keyword evidence="3" id="KW-1185">Reference proteome</keyword>
<organism evidence="2 3">
    <name type="scientific">Achlya hypogyna</name>
    <name type="common">Oomycete</name>
    <name type="synonym">Protoachlya hypogyna</name>
    <dbReference type="NCBI Taxonomy" id="1202772"/>
    <lineage>
        <taxon>Eukaryota</taxon>
        <taxon>Sar</taxon>
        <taxon>Stramenopiles</taxon>
        <taxon>Oomycota</taxon>
        <taxon>Saprolegniomycetes</taxon>
        <taxon>Saprolegniales</taxon>
        <taxon>Achlyaceae</taxon>
        <taxon>Achlya</taxon>
    </lineage>
</organism>